<accession>A0A1G4I5Y4</accession>
<evidence type="ECO:0000313" key="7">
    <source>
        <dbReference type="Proteomes" id="UP000195570"/>
    </source>
</evidence>
<dbReference type="AlphaFoldDB" id="A0A1G4I5Y4"/>
<dbReference type="VEuPathDB" id="TriTrypDB:TEOVI_000660100"/>
<keyword evidence="7" id="KW-1185">Reference proteome</keyword>
<dbReference type="GeneID" id="92380535"/>
<gene>
    <name evidence="6" type="ORF">TEOVI_000660100</name>
</gene>
<reference evidence="6" key="1">
    <citation type="submission" date="2016-09" db="EMBL/GenBank/DDBJ databases">
        <authorList>
            <person name="Hebert L."/>
            <person name="Moumen B."/>
        </authorList>
    </citation>
    <scope>NUCLEOTIDE SEQUENCE [LARGE SCALE GENOMIC DNA]</scope>
    <source>
        <strain evidence="6">OVI</strain>
    </source>
</reference>
<evidence type="ECO:0000313" key="6">
    <source>
        <dbReference type="EMBL" id="SCU67313.1"/>
    </source>
</evidence>
<dbReference type="PANTHER" id="PTHR24012">
    <property type="entry name" value="RNA BINDING PROTEIN"/>
    <property type="match status" value="1"/>
</dbReference>
<dbReference type="SUPFAM" id="SSF54928">
    <property type="entry name" value="RNA-binding domain, RBD"/>
    <property type="match status" value="1"/>
</dbReference>
<dbReference type="EMBL" id="CZPT02000723">
    <property type="protein sequence ID" value="SCU67313.1"/>
    <property type="molecule type" value="Genomic_DNA"/>
</dbReference>
<dbReference type="Proteomes" id="UP000195570">
    <property type="component" value="Unassembled WGS sequence"/>
</dbReference>
<dbReference type="PROSITE" id="PS50102">
    <property type="entry name" value="RRM"/>
    <property type="match status" value="2"/>
</dbReference>
<evidence type="ECO:0000256" key="3">
    <source>
        <dbReference type="PROSITE-ProRule" id="PRU00176"/>
    </source>
</evidence>
<feature type="region of interest" description="Disordered" evidence="4">
    <location>
        <begin position="23"/>
        <end position="44"/>
    </location>
</feature>
<evidence type="ECO:0000256" key="4">
    <source>
        <dbReference type="SAM" id="MobiDB-lite"/>
    </source>
</evidence>
<dbReference type="CDD" id="cd00590">
    <property type="entry name" value="RRM_SF"/>
    <property type="match status" value="1"/>
</dbReference>
<dbReference type="InterPro" id="IPR012677">
    <property type="entry name" value="Nucleotide-bd_a/b_plait_sf"/>
</dbReference>
<evidence type="ECO:0000259" key="5">
    <source>
        <dbReference type="PROSITE" id="PS50102"/>
    </source>
</evidence>
<dbReference type="Gene3D" id="3.30.70.330">
    <property type="match status" value="2"/>
</dbReference>
<evidence type="ECO:0000256" key="1">
    <source>
        <dbReference type="ARBA" id="ARBA00022737"/>
    </source>
</evidence>
<proteinExistence type="predicted"/>
<dbReference type="RefSeq" id="XP_067078644.1">
    <property type="nucleotide sequence ID" value="XM_067222543.1"/>
</dbReference>
<dbReference type="FunFam" id="3.30.70.330:FF:000778">
    <property type="entry name" value="RNA-binding protein-like protein"/>
    <property type="match status" value="1"/>
</dbReference>
<dbReference type="Pfam" id="PF00076">
    <property type="entry name" value="RRM_1"/>
    <property type="match status" value="2"/>
</dbReference>
<dbReference type="InterPro" id="IPR000504">
    <property type="entry name" value="RRM_dom"/>
</dbReference>
<organism evidence="6 7">
    <name type="scientific">Trypanosoma equiperdum</name>
    <dbReference type="NCBI Taxonomy" id="5694"/>
    <lineage>
        <taxon>Eukaryota</taxon>
        <taxon>Discoba</taxon>
        <taxon>Euglenozoa</taxon>
        <taxon>Kinetoplastea</taxon>
        <taxon>Metakinetoplastina</taxon>
        <taxon>Trypanosomatida</taxon>
        <taxon>Trypanosomatidae</taxon>
        <taxon>Trypanosoma</taxon>
    </lineage>
</organism>
<protein>
    <submittedName>
        <fullName evidence="6">Double RNA binding domain protein 7</fullName>
    </submittedName>
</protein>
<comment type="caution">
    <text evidence="6">The sequence shown here is derived from an EMBL/GenBank/DDBJ whole genome shotgun (WGS) entry which is preliminary data.</text>
</comment>
<sequence length="384" mass="42513">MESMPSEEPIEVFTEIYKPTLSVDVTAEPPEDTSTGTTPQTSVTPHVSTNIFVAGVPPTWDENNLYQRFKEFGEIVSTKLVRQRHFAFVMFRKPESAHAAINAMHLTHPTPNSPVKLHVSIAMHDEGVDDLPNDRIFIRGLAQWTTKEHLKQSFAPYGTIVEAAVLTNHLGQCKGSGFVQFSSVEEATAAIEAKKNIRIEGLDSELEVKYSETAEVRQLRQERNKNRQKYSPKYRQRLSPFPFFPQVPVGPPMQTFPMIGVPTSVPVFYPPPPTATAVPSPHVIYPTLVTSPPLPMFTTAPTIFEAKTEAFPSSGDVHLSGVSLSEPVLSSLLQRYGDVSAMELLEDGAAAIRMADRNMHTLIVQELNGLVFSNGQLMVARLYA</sequence>
<dbReference type="SMART" id="SM00360">
    <property type="entry name" value="RRM"/>
    <property type="match status" value="2"/>
</dbReference>
<dbReference type="GO" id="GO:0003723">
    <property type="term" value="F:RNA binding"/>
    <property type="evidence" value="ECO:0007669"/>
    <property type="project" value="UniProtKB-UniRule"/>
</dbReference>
<keyword evidence="1" id="KW-0677">Repeat</keyword>
<evidence type="ECO:0000256" key="2">
    <source>
        <dbReference type="ARBA" id="ARBA00022884"/>
    </source>
</evidence>
<name>A0A1G4I5Y4_TRYEQ</name>
<keyword evidence="2 3" id="KW-0694">RNA-binding</keyword>
<feature type="domain" description="RRM" evidence="5">
    <location>
        <begin position="49"/>
        <end position="122"/>
    </location>
</feature>
<feature type="compositionally biased region" description="Low complexity" evidence="4">
    <location>
        <begin position="33"/>
        <end position="44"/>
    </location>
</feature>
<feature type="domain" description="RRM" evidence="5">
    <location>
        <begin position="134"/>
        <end position="213"/>
    </location>
</feature>
<dbReference type="InterPro" id="IPR035979">
    <property type="entry name" value="RBD_domain_sf"/>
</dbReference>